<dbReference type="GO" id="GO:0009279">
    <property type="term" value="C:cell outer membrane"/>
    <property type="evidence" value="ECO:0007669"/>
    <property type="project" value="UniProtKB-SubCell"/>
</dbReference>
<dbReference type="InterPro" id="IPR036942">
    <property type="entry name" value="Beta-barrel_TonB_sf"/>
</dbReference>
<evidence type="ECO:0000256" key="10">
    <source>
        <dbReference type="SAM" id="SignalP"/>
    </source>
</evidence>
<dbReference type="SUPFAM" id="SSF56935">
    <property type="entry name" value="Porins"/>
    <property type="match status" value="1"/>
</dbReference>
<dbReference type="PANTHER" id="PTHR47234:SF2">
    <property type="entry name" value="TONB-DEPENDENT RECEPTOR"/>
    <property type="match status" value="1"/>
</dbReference>
<dbReference type="InterPro" id="IPR037066">
    <property type="entry name" value="Plug_dom_sf"/>
</dbReference>
<keyword evidence="7 8" id="KW-0998">Cell outer membrane</keyword>
<dbReference type="InterPro" id="IPR012910">
    <property type="entry name" value="Plug_dom"/>
</dbReference>
<accession>A0A839UUS6</accession>
<dbReference type="Pfam" id="PF00593">
    <property type="entry name" value="TonB_dep_Rec_b-barrel"/>
    <property type="match status" value="1"/>
</dbReference>
<evidence type="ECO:0000256" key="8">
    <source>
        <dbReference type="PROSITE-ProRule" id="PRU01360"/>
    </source>
</evidence>
<dbReference type="RefSeq" id="WP_183910605.1">
    <property type="nucleotide sequence ID" value="NZ_JACHXZ010000003.1"/>
</dbReference>
<feature type="domain" description="TonB-dependent receptor plug" evidence="12">
    <location>
        <begin position="49"/>
        <end position="165"/>
    </location>
</feature>
<comment type="caution">
    <text evidence="13">The sequence shown here is derived from an EMBL/GenBank/DDBJ whole genome shotgun (WGS) entry which is preliminary data.</text>
</comment>
<keyword evidence="13" id="KW-0675">Receptor</keyword>
<name>A0A839UUS6_9GAMM</name>
<dbReference type="CDD" id="cd01347">
    <property type="entry name" value="ligand_gated_channel"/>
    <property type="match status" value="1"/>
</dbReference>
<dbReference type="Pfam" id="PF07715">
    <property type="entry name" value="Plug"/>
    <property type="match status" value="1"/>
</dbReference>
<evidence type="ECO:0000259" key="12">
    <source>
        <dbReference type="Pfam" id="PF07715"/>
    </source>
</evidence>
<evidence type="ECO:0000256" key="5">
    <source>
        <dbReference type="ARBA" id="ARBA00023077"/>
    </source>
</evidence>
<evidence type="ECO:0000256" key="9">
    <source>
        <dbReference type="RuleBase" id="RU003357"/>
    </source>
</evidence>
<dbReference type="InterPro" id="IPR039426">
    <property type="entry name" value="TonB-dep_rcpt-like"/>
</dbReference>
<reference evidence="13 14" key="1">
    <citation type="submission" date="2020-08" db="EMBL/GenBank/DDBJ databases">
        <title>Genomic Encyclopedia of Type Strains, Phase III (KMG-III): the genomes of soil and plant-associated and newly described type strains.</title>
        <authorList>
            <person name="Whitman W."/>
        </authorList>
    </citation>
    <scope>NUCLEOTIDE SEQUENCE [LARGE SCALE GENOMIC DNA]</scope>
    <source>
        <strain evidence="13 14">CECT 8571</strain>
    </source>
</reference>
<keyword evidence="2 8" id="KW-0813">Transport</keyword>
<dbReference type="Proteomes" id="UP000559987">
    <property type="component" value="Unassembled WGS sequence"/>
</dbReference>
<proteinExistence type="inferred from homology"/>
<feature type="signal peptide" evidence="10">
    <location>
        <begin position="1"/>
        <end position="26"/>
    </location>
</feature>
<comment type="similarity">
    <text evidence="8 9">Belongs to the TonB-dependent receptor family.</text>
</comment>
<evidence type="ECO:0000256" key="6">
    <source>
        <dbReference type="ARBA" id="ARBA00023136"/>
    </source>
</evidence>
<keyword evidence="6 8" id="KW-0472">Membrane</keyword>
<comment type="subcellular location">
    <subcellularLocation>
        <location evidence="1 8">Cell outer membrane</location>
        <topology evidence="1 8">Multi-pass membrane protein</topology>
    </subcellularLocation>
</comment>
<keyword evidence="4 8" id="KW-0812">Transmembrane</keyword>
<dbReference type="EMBL" id="JACHXZ010000003">
    <property type="protein sequence ID" value="MBB3169115.1"/>
    <property type="molecule type" value="Genomic_DNA"/>
</dbReference>
<keyword evidence="14" id="KW-1185">Reference proteome</keyword>
<evidence type="ECO:0000256" key="1">
    <source>
        <dbReference type="ARBA" id="ARBA00004571"/>
    </source>
</evidence>
<feature type="domain" description="TonB-dependent receptor-like beta-barrel" evidence="11">
    <location>
        <begin position="356"/>
        <end position="850"/>
    </location>
</feature>
<keyword evidence="10" id="KW-0732">Signal</keyword>
<keyword evidence="5 9" id="KW-0798">TonB box</keyword>
<dbReference type="Gene3D" id="2.40.170.20">
    <property type="entry name" value="TonB-dependent receptor, beta-barrel domain"/>
    <property type="match status" value="1"/>
</dbReference>
<organism evidence="13 14">
    <name type="scientific">Simiduia aestuariiviva</name>
    <dbReference type="NCBI Taxonomy" id="1510459"/>
    <lineage>
        <taxon>Bacteria</taxon>
        <taxon>Pseudomonadati</taxon>
        <taxon>Pseudomonadota</taxon>
        <taxon>Gammaproteobacteria</taxon>
        <taxon>Cellvibrionales</taxon>
        <taxon>Cellvibrionaceae</taxon>
        <taxon>Simiduia</taxon>
    </lineage>
</organism>
<dbReference type="PROSITE" id="PS52016">
    <property type="entry name" value="TONB_DEPENDENT_REC_3"/>
    <property type="match status" value="1"/>
</dbReference>
<dbReference type="AlphaFoldDB" id="A0A839UUS6"/>
<evidence type="ECO:0000256" key="3">
    <source>
        <dbReference type="ARBA" id="ARBA00022452"/>
    </source>
</evidence>
<evidence type="ECO:0000256" key="7">
    <source>
        <dbReference type="ARBA" id="ARBA00023237"/>
    </source>
</evidence>
<evidence type="ECO:0000256" key="2">
    <source>
        <dbReference type="ARBA" id="ARBA00022448"/>
    </source>
</evidence>
<evidence type="ECO:0000256" key="4">
    <source>
        <dbReference type="ARBA" id="ARBA00022692"/>
    </source>
</evidence>
<dbReference type="PANTHER" id="PTHR47234">
    <property type="match status" value="1"/>
</dbReference>
<evidence type="ECO:0000313" key="14">
    <source>
        <dbReference type="Proteomes" id="UP000559987"/>
    </source>
</evidence>
<sequence>MRAIKPHPLALAIALIGSGVYLPAQAQQTETLEEVQVLGSYIRGTDTAAANPVSVVNADEMQYAGATDVTDMINMLSVNSGAENRPDTFTSFYSQGTSNVNLRGLGLSSTLVLINGKRQTISGAKAQDGSTFVDTASIPAIAIERIDVLKEGAAAAYGSDAVAGVVNFVTKDDFEGIKLDGSWQSTAKDSQTDKNFSVMAGFASGDTHLVFAASALRRSNLNARKRPELVGAAVSSLGTSFVMSEDVVVASGDWAGSYSAGDNVGNPKCEGEINGVVIDRGDNGNRCGFAYGLHYNIVNEEEREQYYTSVTHDFGNGTEGKVQGFYSNYRIIDNYTVPAYPILTFPTIAADHPDNPFGSPVTYLGRINPTLDPAQSPAAPRDNETARIEMSLNGGFSNGWDWLTALSYSQNAYTIVQPEMSIERINAGLAGTGGPSGDQYLNPFDPTANSPEMLDWLKTSFGSTTETSLLTLDAVFNGEIAQTSAGAVNMAVGAHVRTESYNVDPNEASTISPDPVTGINSRADFIFLGGVNAVDESRNVSALFTEVEVPLSEDFTVNAALRYERLSQDSSLNPKLALLYQATDKLMLRASASTSFREPSLSQFYADTVSTLNVQDYEVSPDGNLVLDGNGQPIAKGGSLFIRRATTGSPDLEPEQATNYNLGVIWVGDALDARLDYWRVDYKDVITIEDAQGKLLADPDGPDIERLDPNDPNSELGGISTNYFNAATINASGIDAETSYNFTWDNSQLTLGLGLSHYLEYEIPINGELTDVSGQFNRGNFARSMPKTKGNLSAHWQSSAHSLYARVNYTASYKNDDDTVDSFAPVDLQYQYAMDLNDATATISVGAINLFDEQPPFVVDGANFSYDPKHHDPRGRIFYVKGSYTF</sequence>
<keyword evidence="3 8" id="KW-1134">Transmembrane beta strand</keyword>
<feature type="chain" id="PRO_5032277398" evidence="10">
    <location>
        <begin position="27"/>
        <end position="886"/>
    </location>
</feature>
<dbReference type="Gene3D" id="2.170.130.10">
    <property type="entry name" value="TonB-dependent receptor, plug domain"/>
    <property type="match status" value="1"/>
</dbReference>
<protein>
    <submittedName>
        <fullName evidence="13">Iron complex outermembrane receptor protein</fullName>
    </submittedName>
</protein>
<evidence type="ECO:0000313" key="13">
    <source>
        <dbReference type="EMBL" id="MBB3169115.1"/>
    </source>
</evidence>
<dbReference type="InterPro" id="IPR000531">
    <property type="entry name" value="Beta-barrel_TonB"/>
</dbReference>
<evidence type="ECO:0000259" key="11">
    <source>
        <dbReference type="Pfam" id="PF00593"/>
    </source>
</evidence>
<gene>
    <name evidence="13" type="ORF">FHS30_002323</name>
</gene>